<keyword evidence="2" id="KW-1185">Reference proteome</keyword>
<dbReference type="InterPro" id="IPR025547">
    <property type="entry name" value="YtzH"/>
</dbReference>
<evidence type="ECO:0008006" key="3">
    <source>
        <dbReference type="Google" id="ProtNLM"/>
    </source>
</evidence>
<dbReference type="AlphaFoldDB" id="A0A0A5GDY9"/>
<dbReference type="RefSeq" id="WP_026801744.1">
    <property type="nucleotide sequence ID" value="NZ_AULI01000023.1"/>
</dbReference>
<reference evidence="1 2" key="1">
    <citation type="submission" date="2013-08" db="EMBL/GenBank/DDBJ databases">
        <authorList>
            <person name="Huang J."/>
            <person name="Wang G."/>
        </authorList>
    </citation>
    <scope>NUCLEOTIDE SEQUENCE [LARGE SCALE GENOMIC DNA]</scope>
    <source>
        <strain evidence="1 2">JSM 076056</strain>
    </source>
</reference>
<dbReference type="Pfam" id="PF14165">
    <property type="entry name" value="YtzH"/>
    <property type="match status" value="1"/>
</dbReference>
<dbReference type="STRING" id="1385510.GCA_000425205_03567"/>
<accession>A0A0A5GDY9</accession>
<organism evidence="1 2">
    <name type="scientific">Pontibacillus halophilus JSM 076056 = DSM 19796</name>
    <dbReference type="NCBI Taxonomy" id="1385510"/>
    <lineage>
        <taxon>Bacteria</taxon>
        <taxon>Bacillati</taxon>
        <taxon>Bacillota</taxon>
        <taxon>Bacilli</taxon>
        <taxon>Bacillales</taxon>
        <taxon>Bacillaceae</taxon>
        <taxon>Pontibacillus</taxon>
    </lineage>
</organism>
<protein>
    <recommendedName>
        <fullName evidence="3">YtzH-like protein</fullName>
    </recommendedName>
</protein>
<name>A0A0A5GDY9_9BACI</name>
<dbReference type="eggNOG" id="ENOG5032YZY">
    <property type="taxonomic scope" value="Bacteria"/>
</dbReference>
<evidence type="ECO:0000313" key="2">
    <source>
        <dbReference type="Proteomes" id="UP000030528"/>
    </source>
</evidence>
<evidence type="ECO:0000313" key="1">
    <source>
        <dbReference type="EMBL" id="KGX89418.1"/>
    </source>
</evidence>
<sequence length="95" mass="10844">MPLTSKDQLHILYDLLSEQSEVCQGSISECQQIQRLVHSLLSKEDVTNKEVLDLLPDIYHYGRQGELAEDLSQHISNHTTHLQQWTNSIQASNDS</sequence>
<comment type="caution">
    <text evidence="1">The sequence shown here is derived from an EMBL/GenBank/DDBJ whole genome shotgun (WGS) entry which is preliminary data.</text>
</comment>
<proteinExistence type="predicted"/>
<dbReference type="OrthoDB" id="2968867at2"/>
<dbReference type="Proteomes" id="UP000030528">
    <property type="component" value="Unassembled WGS sequence"/>
</dbReference>
<dbReference type="EMBL" id="AVPE01000023">
    <property type="protein sequence ID" value="KGX89418.1"/>
    <property type="molecule type" value="Genomic_DNA"/>
</dbReference>
<gene>
    <name evidence="1" type="ORF">N781_09205</name>
</gene>